<dbReference type="OrthoDB" id="8871309at2"/>
<sequence length="341" mass="34836">MRTAARPARPVSRGVPAALVAVVGVLLVLAGTLVGAGRAGAAAGPPLTEPPAALSAALACDGDLAAGPTPVLLVPGTTLTPDVNFSWNYEKVFSAAGRPWCAVTLPGHAMGDIQVAAQYVTAAIRTMHERAGRAVSVVGFSQGGMVPRWTLKYWPDTRTMVDDVVGIDPSNHGTYDAHVVCAVGGCAPAIWQQRTGSAFLTALNTGGETFAGLSYTQMYTALDEVVVPNFDPVASSALHTGSGRISNVLVQSICPGHVAEHLSMGTFDPVAYALVIDALTHAGPADPARVSRSVCLRASMPGVGAATVATRFPGVVATAGQQLLTYPHVAAEPPLAPYAAG</sequence>
<dbReference type="PANTHER" id="PTHR37574:SF1">
    <property type="entry name" value="LIPASE B"/>
    <property type="match status" value="1"/>
</dbReference>
<keyword evidence="1" id="KW-0378">Hydrolase</keyword>
<protein>
    <submittedName>
        <fullName evidence="1">Triacylglycerol esterase/lipase EstA, alpha/beta hydrolase fold</fullName>
    </submittedName>
</protein>
<organism evidence="1 2">
    <name type="scientific">Jatrophihabitans endophyticus</name>
    <dbReference type="NCBI Taxonomy" id="1206085"/>
    <lineage>
        <taxon>Bacteria</taxon>
        <taxon>Bacillati</taxon>
        <taxon>Actinomycetota</taxon>
        <taxon>Actinomycetes</taxon>
        <taxon>Jatrophihabitantales</taxon>
        <taxon>Jatrophihabitantaceae</taxon>
        <taxon>Jatrophihabitans</taxon>
    </lineage>
</organism>
<dbReference type="RefSeq" id="WP_073384599.1">
    <property type="nucleotide sequence ID" value="NZ_FQVU01000001.1"/>
</dbReference>
<dbReference type="PANTHER" id="PTHR37574">
    <property type="entry name" value="LIPASE B"/>
    <property type="match status" value="1"/>
</dbReference>
<gene>
    <name evidence="1" type="ORF">SAMN05443575_0075</name>
</gene>
<dbReference type="Gene3D" id="3.40.50.1820">
    <property type="entry name" value="alpha/beta hydrolase"/>
    <property type="match status" value="1"/>
</dbReference>
<evidence type="ECO:0000313" key="2">
    <source>
        <dbReference type="Proteomes" id="UP000186132"/>
    </source>
</evidence>
<evidence type="ECO:0000313" key="1">
    <source>
        <dbReference type="EMBL" id="SHF48828.1"/>
    </source>
</evidence>
<dbReference type="InterPro" id="IPR029058">
    <property type="entry name" value="AB_hydrolase_fold"/>
</dbReference>
<name>A0A1M5C234_9ACTN</name>
<dbReference type="InterPro" id="IPR053228">
    <property type="entry name" value="Stereospecific_Lipase"/>
</dbReference>
<dbReference type="GO" id="GO:0016787">
    <property type="term" value="F:hydrolase activity"/>
    <property type="evidence" value="ECO:0007669"/>
    <property type="project" value="UniProtKB-KW"/>
</dbReference>
<keyword evidence="2" id="KW-1185">Reference proteome</keyword>
<dbReference type="Proteomes" id="UP000186132">
    <property type="component" value="Unassembled WGS sequence"/>
</dbReference>
<reference evidence="1 2" key="1">
    <citation type="submission" date="2016-11" db="EMBL/GenBank/DDBJ databases">
        <authorList>
            <person name="Jaros S."/>
            <person name="Januszkiewicz K."/>
            <person name="Wedrychowicz H."/>
        </authorList>
    </citation>
    <scope>NUCLEOTIDE SEQUENCE [LARGE SCALE GENOMIC DNA]</scope>
    <source>
        <strain evidence="1 2">DSM 45627</strain>
    </source>
</reference>
<dbReference type="EMBL" id="FQVU01000001">
    <property type="protein sequence ID" value="SHF48828.1"/>
    <property type="molecule type" value="Genomic_DNA"/>
</dbReference>
<proteinExistence type="predicted"/>
<accession>A0A1M5C234</accession>
<dbReference type="AlphaFoldDB" id="A0A1M5C234"/>
<dbReference type="STRING" id="1206085.SAMN05443575_0075"/>
<dbReference type="SUPFAM" id="SSF53474">
    <property type="entry name" value="alpha/beta-Hydrolases"/>
    <property type="match status" value="1"/>
</dbReference>